<feature type="domain" description="C2" evidence="2">
    <location>
        <begin position="16"/>
        <end position="138"/>
    </location>
</feature>
<evidence type="ECO:0000259" key="2">
    <source>
        <dbReference type="PROSITE" id="PS50004"/>
    </source>
</evidence>
<accession>A0A7S4NGG9</accession>
<feature type="region of interest" description="Disordered" evidence="1">
    <location>
        <begin position="416"/>
        <end position="458"/>
    </location>
</feature>
<dbReference type="AlphaFoldDB" id="A0A7S4NGG9"/>
<dbReference type="SMART" id="SM00239">
    <property type="entry name" value="C2"/>
    <property type="match status" value="1"/>
</dbReference>
<name>A0A7S4NGG9_9STRA</name>
<evidence type="ECO:0000313" key="3">
    <source>
        <dbReference type="EMBL" id="CAE2286501.1"/>
    </source>
</evidence>
<evidence type="ECO:0000256" key="1">
    <source>
        <dbReference type="SAM" id="MobiDB-lite"/>
    </source>
</evidence>
<dbReference type="InterPro" id="IPR000008">
    <property type="entry name" value="C2_dom"/>
</dbReference>
<dbReference type="SUPFAM" id="SSF49562">
    <property type="entry name" value="C2 domain (Calcium/lipid-binding domain, CaLB)"/>
    <property type="match status" value="1"/>
</dbReference>
<reference evidence="3" key="1">
    <citation type="submission" date="2021-01" db="EMBL/GenBank/DDBJ databases">
        <authorList>
            <person name="Corre E."/>
            <person name="Pelletier E."/>
            <person name="Niang G."/>
            <person name="Scheremetjew M."/>
            <person name="Finn R."/>
            <person name="Kale V."/>
            <person name="Holt S."/>
            <person name="Cochrane G."/>
            <person name="Meng A."/>
            <person name="Brown T."/>
            <person name="Cohen L."/>
        </authorList>
    </citation>
    <scope>NUCLEOTIDE SEQUENCE</scope>
    <source>
        <strain evidence="3">Isolate 1302-5</strain>
    </source>
</reference>
<protein>
    <recommendedName>
        <fullName evidence="2">C2 domain-containing protein</fullName>
    </recommendedName>
</protein>
<proteinExistence type="predicted"/>
<dbReference type="PANTHER" id="PTHR47264:SF3">
    <property type="entry name" value="SYNAPTOTAGMIN-5 ISOFORM X1"/>
    <property type="match status" value="1"/>
</dbReference>
<dbReference type="CDD" id="cd00030">
    <property type="entry name" value="C2"/>
    <property type="match status" value="1"/>
</dbReference>
<dbReference type="Gene3D" id="2.60.40.150">
    <property type="entry name" value="C2 domain"/>
    <property type="match status" value="1"/>
</dbReference>
<dbReference type="EMBL" id="HBKQ01059617">
    <property type="protein sequence ID" value="CAE2286501.1"/>
    <property type="molecule type" value="Transcribed_RNA"/>
</dbReference>
<gene>
    <name evidence="3" type="ORF">OAUR00152_LOCUS40674</name>
</gene>
<dbReference type="PROSITE" id="PS50004">
    <property type="entry name" value="C2"/>
    <property type="match status" value="1"/>
</dbReference>
<organism evidence="3">
    <name type="scientific">Odontella aurita</name>
    <dbReference type="NCBI Taxonomy" id="265563"/>
    <lineage>
        <taxon>Eukaryota</taxon>
        <taxon>Sar</taxon>
        <taxon>Stramenopiles</taxon>
        <taxon>Ochrophyta</taxon>
        <taxon>Bacillariophyta</taxon>
        <taxon>Mediophyceae</taxon>
        <taxon>Biddulphiophycidae</taxon>
        <taxon>Eupodiscales</taxon>
        <taxon>Odontellaceae</taxon>
        <taxon>Odontella</taxon>
    </lineage>
</organism>
<dbReference type="Pfam" id="PF00168">
    <property type="entry name" value="C2"/>
    <property type="match status" value="1"/>
</dbReference>
<dbReference type="InterPro" id="IPR035892">
    <property type="entry name" value="C2_domain_sf"/>
</dbReference>
<sequence>MPSVFKRVSRPDPIVPDTTLDQELGNAADDANLTLYFVNLAVASASDLVNADFGGKSDPFCKVTLGEVSQRTVTVQNSLDPVWNDQMNFFVADKPDKITFHVFDEDTGMGSGKDDSLGEVEFEFSDMFETGVKYEGELKLRNVKKGRIRVALRCRMMKPIETEIKLGYVEKQLEGKGKEQEATVAALDESEKLREDAIEELSTKEQEIIQKADELAEKQKLHQTELTEKEQRILDQAQAIEQKIQDYEEAQVALKETELKKQEAETKLTEAEEEILRKAEELETKERENADALTAKEKEILAAADKLEEKERAHDEVVKKMEQTEALRAEVENELTAKEQVIQEQAKQIELKAKESADTLSAKEKEILEASKALAEREAAAKDAQQKQDAAQNELDAMIKEKELLEGEVVKVKGERDELSRKLAQATGDANAASDLARKHEQKQAEVNSLTKDKEGLEKDLGKANADLRALQEKEAAAKAGTRKAGCMIM</sequence>
<dbReference type="PANTHER" id="PTHR47264">
    <property type="entry name" value="OS01G0128800 PROTEIN"/>
    <property type="match status" value="1"/>
</dbReference>